<name>A0ACC2TGS1_9FUNG</name>
<reference evidence="1" key="1">
    <citation type="submission" date="2022-04" db="EMBL/GenBank/DDBJ databases">
        <title>Genome of the entomopathogenic fungus Entomophthora muscae.</title>
        <authorList>
            <person name="Elya C."/>
            <person name="Lovett B.R."/>
            <person name="Lee E."/>
            <person name="Macias A.M."/>
            <person name="Hajek A.E."/>
            <person name="De Bivort B.L."/>
            <person name="Kasson M.T."/>
            <person name="De Fine Licht H.H."/>
            <person name="Stajich J.E."/>
        </authorList>
    </citation>
    <scope>NUCLEOTIDE SEQUENCE</scope>
    <source>
        <strain evidence="1">Berkeley</strain>
    </source>
</reference>
<protein>
    <submittedName>
        <fullName evidence="1">Uncharacterized protein</fullName>
    </submittedName>
</protein>
<evidence type="ECO:0000313" key="2">
    <source>
        <dbReference type="Proteomes" id="UP001165960"/>
    </source>
</evidence>
<proteinExistence type="predicted"/>
<evidence type="ECO:0000313" key="1">
    <source>
        <dbReference type="EMBL" id="KAJ9073885.1"/>
    </source>
</evidence>
<keyword evidence="2" id="KW-1185">Reference proteome</keyword>
<dbReference type="Proteomes" id="UP001165960">
    <property type="component" value="Unassembled WGS sequence"/>
</dbReference>
<organism evidence="1 2">
    <name type="scientific">Entomophthora muscae</name>
    <dbReference type="NCBI Taxonomy" id="34485"/>
    <lineage>
        <taxon>Eukaryota</taxon>
        <taxon>Fungi</taxon>
        <taxon>Fungi incertae sedis</taxon>
        <taxon>Zoopagomycota</taxon>
        <taxon>Entomophthoromycotina</taxon>
        <taxon>Entomophthoromycetes</taxon>
        <taxon>Entomophthorales</taxon>
        <taxon>Entomophthoraceae</taxon>
        <taxon>Entomophthora</taxon>
    </lineage>
</organism>
<gene>
    <name evidence="1" type="ORF">DSO57_1011776</name>
</gene>
<sequence length="450" mass="52155">MKFYEDKPSLRAMSINQVPDFILEEVFELLDRTKLLGLSQACKRWRRIIVPLFWRNFEDVVLYRRPLLLKERGRLVRHLHVALNFTYRGLCGWELTLSHCPYLVSGTFEVRTIHELKQLFGVATSLLPHLTKLTLFIKFDMLVWPKDSKFLLGSIEELNIDFAHHLEVISGDFFTPLQSIRLRRLTLSFHNFTELSLLQVIGDVFPRLTHFDISASFVETMISADKAPQFQYLRSLKFKSTHILTDLDPIIIFGTSCQLPRLLCLEMDSGPRSLKSFQHFALGSFWPLVTHLACDIGQHISRTQLTNLANITHLNLRFESKKDSIGSIPMVLSALQHLTHVSFSGYISDAAFDFSPIRLPPNSIREIKLEGIQHLHRLFVAWLISLVYLQKLTLVGCFDELAFAPTRFPPRIRFPYLLYARFPRDAIHFSAWIRRSAPDLNDCTQLPTYE</sequence>
<dbReference type="EMBL" id="QTSX02002881">
    <property type="protein sequence ID" value="KAJ9073885.1"/>
    <property type="molecule type" value="Genomic_DNA"/>
</dbReference>
<comment type="caution">
    <text evidence="1">The sequence shown here is derived from an EMBL/GenBank/DDBJ whole genome shotgun (WGS) entry which is preliminary data.</text>
</comment>
<accession>A0ACC2TGS1</accession>